<evidence type="ECO:0000313" key="3">
    <source>
        <dbReference type="Proteomes" id="UP000218209"/>
    </source>
</evidence>
<feature type="compositionally biased region" description="Gly residues" evidence="1">
    <location>
        <begin position="356"/>
        <end position="367"/>
    </location>
</feature>
<dbReference type="AlphaFoldDB" id="A0A1X6PDJ0"/>
<feature type="compositionally biased region" description="Acidic residues" evidence="1">
    <location>
        <begin position="339"/>
        <end position="355"/>
    </location>
</feature>
<keyword evidence="3" id="KW-1185">Reference proteome</keyword>
<sequence>MRRVPRPPPGAMARRLPVTAGTHPPFLASTSVLGLALAPADALLGPLRGPEEPSDPVQVLHHHDGLLSFVGAGSFSQLHADAQQRLQDGEDRGGAAGFFPAPSGTPDRVVYARGTGRLKGSGLDVRKSLHAVLVVVLSTSAYFNLTRLLLPEDAAGVDLAGLKIIRFKCSRVTDPALRRRAWDLSPVGSIGALLKFGTSGSRDDQVRHQCVAVEATWTAKSGIVCACSKAENWLKDGEVCSMQEPMTKALDKVRAALGVTTEQLFFILSASCVLTRRRPGKAVLFGDSTCLVRMAESSRPLAAVRKTRSGCWIFYSCRTSDADCEHSGAATEIAKGCGDGDESEDLDDGEIDGMDDFGGGDGDGGDAGIDTEGDAAHAPVVAGSAPPPPPPLLRSTELPHYRSSPRSTLPLPIVPSAVAQQERARVLDALRDPSIILKYGAATHCHLCNLHRHPQSGVRTVGATIECGEGVAIARVEVWRCTKCGMRIIPDGRKHGVVFQSASLLFCEAFLFELAVDLCRTAAL</sequence>
<evidence type="ECO:0000313" key="2">
    <source>
        <dbReference type="EMBL" id="OSX78713.1"/>
    </source>
</evidence>
<reference evidence="2 3" key="1">
    <citation type="submission" date="2017-03" db="EMBL/GenBank/DDBJ databases">
        <title>WGS assembly of Porphyra umbilicalis.</title>
        <authorList>
            <person name="Brawley S.H."/>
            <person name="Blouin N.A."/>
            <person name="Ficko-Blean E."/>
            <person name="Wheeler G.L."/>
            <person name="Lohr M."/>
            <person name="Goodson H.V."/>
            <person name="Jenkins J.W."/>
            <person name="Blaby-Haas C.E."/>
            <person name="Helliwell K.E."/>
            <person name="Chan C."/>
            <person name="Marriage T."/>
            <person name="Bhattacharya D."/>
            <person name="Klein A.S."/>
            <person name="Badis Y."/>
            <person name="Brodie J."/>
            <person name="Cao Y."/>
            <person name="Collen J."/>
            <person name="Dittami S.M."/>
            <person name="Gachon C.M."/>
            <person name="Green B.R."/>
            <person name="Karpowicz S."/>
            <person name="Kim J.W."/>
            <person name="Kudahl U."/>
            <person name="Lin S."/>
            <person name="Michel G."/>
            <person name="Mittag M."/>
            <person name="Olson B.J."/>
            <person name="Pangilinan J."/>
            <person name="Peng Y."/>
            <person name="Qiu H."/>
            <person name="Shu S."/>
            <person name="Singer J.T."/>
            <person name="Smith A.G."/>
            <person name="Sprecher B.N."/>
            <person name="Wagner V."/>
            <person name="Wang W."/>
            <person name="Wang Z.-Y."/>
            <person name="Yan J."/>
            <person name="Yarish C."/>
            <person name="Zoeuner-Riek S."/>
            <person name="Zhuang Y."/>
            <person name="Zou Y."/>
            <person name="Lindquist E.A."/>
            <person name="Grimwood J."/>
            <person name="Barry K."/>
            <person name="Rokhsar D.S."/>
            <person name="Schmutz J."/>
            <person name="Stiller J.W."/>
            <person name="Grossman A.R."/>
            <person name="Prochnik S.E."/>
        </authorList>
    </citation>
    <scope>NUCLEOTIDE SEQUENCE [LARGE SCALE GENOMIC DNA]</scope>
    <source>
        <strain evidence="2">4086291</strain>
    </source>
</reference>
<dbReference type="EMBL" id="KV918807">
    <property type="protein sequence ID" value="OSX78713.1"/>
    <property type="molecule type" value="Genomic_DNA"/>
</dbReference>
<protein>
    <submittedName>
        <fullName evidence="2">Uncharacterized protein</fullName>
    </submittedName>
</protein>
<gene>
    <name evidence="2" type="ORF">BU14_0103s0057</name>
</gene>
<organism evidence="2 3">
    <name type="scientific">Porphyra umbilicalis</name>
    <name type="common">Purple laver</name>
    <name type="synonym">Red alga</name>
    <dbReference type="NCBI Taxonomy" id="2786"/>
    <lineage>
        <taxon>Eukaryota</taxon>
        <taxon>Rhodophyta</taxon>
        <taxon>Bangiophyceae</taxon>
        <taxon>Bangiales</taxon>
        <taxon>Bangiaceae</taxon>
        <taxon>Porphyra</taxon>
    </lineage>
</organism>
<dbReference type="Proteomes" id="UP000218209">
    <property type="component" value="Unassembled WGS sequence"/>
</dbReference>
<accession>A0A1X6PDJ0</accession>
<proteinExistence type="predicted"/>
<feature type="region of interest" description="Disordered" evidence="1">
    <location>
        <begin position="335"/>
        <end position="370"/>
    </location>
</feature>
<name>A0A1X6PDJ0_PORUM</name>
<evidence type="ECO:0000256" key="1">
    <source>
        <dbReference type="SAM" id="MobiDB-lite"/>
    </source>
</evidence>